<dbReference type="InterPro" id="IPR051921">
    <property type="entry name" value="ABC_osmolyte_uptake_ATP-bind"/>
</dbReference>
<proteinExistence type="inferred from homology"/>
<dbReference type="Pfam" id="PF00005">
    <property type="entry name" value="ABC_tran"/>
    <property type="match status" value="1"/>
</dbReference>
<dbReference type="InterPro" id="IPR017871">
    <property type="entry name" value="ABC_transporter-like_CS"/>
</dbReference>
<keyword evidence="9" id="KW-1185">Reference proteome</keyword>
<sequence length="348" mass="39465">MFNLEIIRIEDVSKVFGPYNQTVKTLEEEGKSKEEIFRETGATIAVNKANISIEEGEIFVVMGLSGSGKSTLIRLINRLIEPTNGNIFIENQNITELDKKGLREFRRKHTSMVFQSFALFPFKTLLENTAFGLEIKNVDKKERFEKSKKALELVGLGSYIHQLPKQLSGGMQQRVGLARALANDTNILLMDEAFSALDPLIRKEMQDELLQLQQRMHKTIVFITHDLDEALHLGDRIALMNDGIIAQIGTPQEIITNPADDYVENFVKGIDRSKVLKVKHVMDKVESTPLQNEETVKPEQILNEIFNKFTSGSETLSVIDENYQIIGKLNFKQVFKVLEVEGEVNKNV</sequence>
<keyword evidence="6" id="KW-0997">Cell inner membrane</keyword>
<keyword evidence="6" id="KW-1003">Cell membrane</keyword>
<evidence type="ECO:0000256" key="3">
    <source>
        <dbReference type="ARBA" id="ARBA00022741"/>
    </source>
</evidence>
<evidence type="ECO:0000256" key="4">
    <source>
        <dbReference type="ARBA" id="ARBA00022840"/>
    </source>
</evidence>
<dbReference type="Proteomes" id="UP000664081">
    <property type="component" value="Unassembled WGS sequence"/>
</dbReference>
<evidence type="ECO:0000256" key="2">
    <source>
        <dbReference type="ARBA" id="ARBA00022448"/>
    </source>
</evidence>
<dbReference type="GO" id="GO:0005524">
    <property type="term" value="F:ATP binding"/>
    <property type="evidence" value="ECO:0007669"/>
    <property type="project" value="UniProtKB-KW"/>
</dbReference>
<dbReference type="NCBIfam" id="TIGR01186">
    <property type="entry name" value="proV"/>
    <property type="match status" value="1"/>
</dbReference>
<evidence type="ECO:0000259" key="7">
    <source>
        <dbReference type="PROSITE" id="PS50893"/>
    </source>
</evidence>
<comment type="catalytic activity">
    <reaction evidence="6">
        <text>a quaternary ammonium(out) + ATP + H2O = a quaternary ammonium(in) + ADP + phosphate + H(+)</text>
        <dbReference type="Rhea" id="RHEA:11036"/>
        <dbReference type="ChEBI" id="CHEBI:15377"/>
        <dbReference type="ChEBI" id="CHEBI:15378"/>
        <dbReference type="ChEBI" id="CHEBI:30616"/>
        <dbReference type="ChEBI" id="CHEBI:35267"/>
        <dbReference type="ChEBI" id="CHEBI:43474"/>
        <dbReference type="ChEBI" id="CHEBI:456216"/>
    </reaction>
</comment>
<dbReference type="PANTHER" id="PTHR43869:SF1">
    <property type="entry name" value="GLYCINE BETAINE_PROLINE BETAINE TRANSPORT SYSTEM ATP-BINDING PROTEIN PROV"/>
    <property type="match status" value="1"/>
</dbReference>
<dbReference type="EMBL" id="JAFNLT010000019">
    <property type="protein sequence ID" value="MBO1228436.1"/>
    <property type="molecule type" value="Genomic_DNA"/>
</dbReference>
<dbReference type="InterPro" id="IPR003439">
    <property type="entry name" value="ABC_transporter-like_ATP-bd"/>
</dbReference>
<evidence type="ECO:0000313" key="8">
    <source>
        <dbReference type="EMBL" id="MBO1228436.1"/>
    </source>
</evidence>
<dbReference type="InterPro" id="IPR027417">
    <property type="entry name" value="P-loop_NTPase"/>
</dbReference>
<evidence type="ECO:0000256" key="5">
    <source>
        <dbReference type="ARBA" id="ARBA00023122"/>
    </source>
</evidence>
<evidence type="ECO:0000313" key="9">
    <source>
        <dbReference type="Proteomes" id="UP000664081"/>
    </source>
</evidence>
<keyword evidence="6" id="KW-0472">Membrane</keyword>
<dbReference type="PROSITE" id="PS50893">
    <property type="entry name" value="ABC_TRANSPORTER_2"/>
    <property type="match status" value="1"/>
</dbReference>
<name>A0ABS3L4E4_9STAP</name>
<comment type="subcellular location">
    <subcellularLocation>
        <location evidence="6">Cell inner membrane</location>
        <topology evidence="6">Peripheral membrane protein</topology>
    </subcellularLocation>
</comment>
<protein>
    <recommendedName>
        <fullName evidence="6">Quaternary amine transport ATP-binding protein</fullName>
        <ecNumber evidence="6">7.6.2.9</ecNumber>
    </recommendedName>
</protein>
<comment type="similarity">
    <text evidence="1 6">Belongs to the ABC transporter superfamily.</text>
</comment>
<dbReference type="Gene3D" id="3.40.50.300">
    <property type="entry name" value="P-loop containing nucleotide triphosphate hydrolases"/>
    <property type="match status" value="1"/>
</dbReference>
<keyword evidence="2 6" id="KW-0813">Transport</keyword>
<keyword evidence="3 6" id="KW-0547">Nucleotide-binding</keyword>
<gene>
    <name evidence="8" type="ORF">J3T88_14185</name>
</gene>
<dbReference type="InterPro" id="IPR003593">
    <property type="entry name" value="AAA+_ATPase"/>
</dbReference>
<dbReference type="EC" id="7.6.2.9" evidence="6"/>
<comment type="subunit">
    <text evidence="6">The complex is probably composed of two ATP-binding proteins, two transmembrane proteins and a solute-binding protein.</text>
</comment>
<dbReference type="SUPFAM" id="SSF52540">
    <property type="entry name" value="P-loop containing nucleoside triphosphate hydrolases"/>
    <property type="match status" value="1"/>
</dbReference>
<evidence type="ECO:0000256" key="6">
    <source>
        <dbReference type="RuleBase" id="RU369116"/>
    </source>
</evidence>
<dbReference type="SMART" id="SM00382">
    <property type="entry name" value="AAA"/>
    <property type="match status" value="1"/>
</dbReference>
<dbReference type="CDD" id="cd03294">
    <property type="entry name" value="ABC_Pro_Gly_Betaine"/>
    <property type="match status" value="1"/>
</dbReference>
<keyword evidence="4 6" id="KW-0067">ATP-binding</keyword>
<reference evidence="8 9" key="1">
    <citation type="submission" date="2021-03" db="EMBL/GenBank/DDBJ databases">
        <title>Staphylococci and Mammaliicocci in bats.</title>
        <authorList>
            <person name="Fountain K."/>
        </authorList>
    </citation>
    <scope>NUCLEOTIDE SEQUENCE [LARGE SCALE GENOMIC DNA]</scope>
    <source>
        <strain evidence="8 9">18_1_E_SW</strain>
    </source>
</reference>
<organism evidence="8 9">
    <name type="scientific">Staphylococcus nepalensis</name>
    <dbReference type="NCBI Taxonomy" id="214473"/>
    <lineage>
        <taxon>Bacteria</taxon>
        <taxon>Bacillati</taxon>
        <taxon>Bacillota</taxon>
        <taxon>Bacilli</taxon>
        <taxon>Bacillales</taxon>
        <taxon>Staphylococcaceae</taxon>
        <taxon>Staphylococcus</taxon>
    </lineage>
</organism>
<dbReference type="InterPro" id="IPR005892">
    <property type="entry name" value="Gly-betaine_transp_ATP-bd"/>
</dbReference>
<evidence type="ECO:0000256" key="1">
    <source>
        <dbReference type="ARBA" id="ARBA00005417"/>
    </source>
</evidence>
<dbReference type="PROSITE" id="PS00211">
    <property type="entry name" value="ABC_TRANSPORTER_1"/>
    <property type="match status" value="1"/>
</dbReference>
<keyword evidence="5" id="KW-0129">CBS domain</keyword>
<comment type="caution">
    <text evidence="8">The sequence shown here is derived from an EMBL/GenBank/DDBJ whole genome shotgun (WGS) entry which is preliminary data.</text>
</comment>
<accession>A0ABS3L4E4</accession>
<dbReference type="PANTHER" id="PTHR43869">
    <property type="entry name" value="GLYCINE BETAINE/PROLINE BETAINE TRANSPORT SYSTEM ATP-BINDING PROTEIN PROV"/>
    <property type="match status" value="1"/>
</dbReference>
<feature type="domain" description="ABC transporter" evidence="7">
    <location>
        <begin position="7"/>
        <end position="267"/>
    </location>
</feature>